<dbReference type="PANTHER" id="PTHR46648:SF1">
    <property type="entry name" value="ADENOSINE 5'-MONOPHOSPHORAMIDASE HNT1"/>
    <property type="match status" value="1"/>
</dbReference>
<dbReference type="RefSeq" id="WP_015244078.1">
    <property type="nucleotide sequence ID" value="NC_019892.1"/>
</dbReference>
<dbReference type="InterPro" id="IPR036265">
    <property type="entry name" value="HIT-like_sf"/>
</dbReference>
<dbReference type="Proteomes" id="UP000010798">
    <property type="component" value="Chromosome"/>
</dbReference>
<evidence type="ECO:0000313" key="5">
    <source>
        <dbReference type="EMBL" id="AGA24893.1"/>
    </source>
</evidence>
<dbReference type="KEGG" id="saci:Sinac_0458"/>
<keyword evidence="5" id="KW-0378">Hydrolase</keyword>
<dbReference type="Gene3D" id="3.30.428.10">
    <property type="entry name" value="HIT-like"/>
    <property type="match status" value="1"/>
</dbReference>
<dbReference type="eggNOG" id="COG0537">
    <property type="taxonomic scope" value="Bacteria"/>
</dbReference>
<protein>
    <submittedName>
        <fullName evidence="5">HIT family hydrolase, diadenosine tetraphosphate hydrolase</fullName>
    </submittedName>
</protein>
<accession>L0D7W0</accession>
<dbReference type="AlphaFoldDB" id="L0D7W0"/>
<gene>
    <name evidence="5" type="ordered locus">Sinac_0458</name>
</gene>
<dbReference type="Pfam" id="PF01230">
    <property type="entry name" value="HIT"/>
    <property type="match status" value="1"/>
</dbReference>
<proteinExistence type="predicted"/>
<reference evidence="5 6" key="1">
    <citation type="submission" date="2012-02" db="EMBL/GenBank/DDBJ databases">
        <title>Complete sequence of chromosome of Singulisphaera acidiphila DSM 18658.</title>
        <authorList>
            <consortium name="US DOE Joint Genome Institute (JGI-PGF)"/>
            <person name="Lucas S."/>
            <person name="Copeland A."/>
            <person name="Lapidus A."/>
            <person name="Glavina del Rio T."/>
            <person name="Dalin E."/>
            <person name="Tice H."/>
            <person name="Bruce D."/>
            <person name="Goodwin L."/>
            <person name="Pitluck S."/>
            <person name="Peters L."/>
            <person name="Ovchinnikova G."/>
            <person name="Chertkov O."/>
            <person name="Kyrpides N."/>
            <person name="Mavromatis K."/>
            <person name="Ivanova N."/>
            <person name="Brettin T."/>
            <person name="Detter J.C."/>
            <person name="Han C."/>
            <person name="Larimer F."/>
            <person name="Land M."/>
            <person name="Hauser L."/>
            <person name="Markowitz V."/>
            <person name="Cheng J.-F."/>
            <person name="Hugenholtz P."/>
            <person name="Woyke T."/>
            <person name="Wu D."/>
            <person name="Tindall B."/>
            <person name="Pomrenke H."/>
            <person name="Brambilla E."/>
            <person name="Klenk H.-P."/>
            <person name="Eisen J.A."/>
        </authorList>
    </citation>
    <scope>NUCLEOTIDE SEQUENCE [LARGE SCALE GENOMIC DNA]</scope>
    <source>
        <strain evidence="6">ATCC BAA-1392 / DSM 18658 / VKM B-2454 / MOB10</strain>
    </source>
</reference>
<dbReference type="PANTHER" id="PTHR46648">
    <property type="entry name" value="HIT FAMILY PROTEIN 1"/>
    <property type="match status" value="1"/>
</dbReference>
<evidence type="ECO:0000259" key="4">
    <source>
        <dbReference type="PROSITE" id="PS51084"/>
    </source>
</evidence>
<evidence type="ECO:0000256" key="3">
    <source>
        <dbReference type="PROSITE-ProRule" id="PRU00464"/>
    </source>
</evidence>
<organism evidence="5 6">
    <name type="scientific">Singulisphaera acidiphila (strain ATCC BAA-1392 / DSM 18658 / VKM B-2454 / MOB10)</name>
    <dbReference type="NCBI Taxonomy" id="886293"/>
    <lineage>
        <taxon>Bacteria</taxon>
        <taxon>Pseudomonadati</taxon>
        <taxon>Planctomycetota</taxon>
        <taxon>Planctomycetia</taxon>
        <taxon>Isosphaerales</taxon>
        <taxon>Isosphaeraceae</taxon>
        <taxon>Singulisphaera</taxon>
    </lineage>
</organism>
<dbReference type="STRING" id="886293.Sinac_0458"/>
<dbReference type="InterPro" id="IPR001310">
    <property type="entry name" value="Histidine_triad_HIT"/>
</dbReference>
<evidence type="ECO:0000256" key="1">
    <source>
        <dbReference type="PIRSR" id="PIRSR601310-1"/>
    </source>
</evidence>
<dbReference type="CDD" id="cd01277">
    <property type="entry name" value="HINT_subgroup"/>
    <property type="match status" value="1"/>
</dbReference>
<evidence type="ECO:0000313" key="6">
    <source>
        <dbReference type="Proteomes" id="UP000010798"/>
    </source>
</evidence>
<feature type="active site" description="Tele-AMP-histidine intermediate" evidence="1">
    <location>
        <position position="105"/>
    </location>
</feature>
<dbReference type="GO" id="GO:0016787">
    <property type="term" value="F:hydrolase activity"/>
    <property type="evidence" value="ECO:0007669"/>
    <property type="project" value="UniProtKB-KW"/>
</dbReference>
<dbReference type="InterPro" id="IPR039384">
    <property type="entry name" value="HINT"/>
</dbReference>
<dbReference type="PROSITE" id="PS51084">
    <property type="entry name" value="HIT_2"/>
    <property type="match status" value="1"/>
</dbReference>
<dbReference type="EMBL" id="CP003364">
    <property type="protein sequence ID" value="AGA24893.1"/>
    <property type="molecule type" value="Genomic_DNA"/>
</dbReference>
<evidence type="ECO:0000256" key="2">
    <source>
        <dbReference type="PIRSR" id="PIRSR601310-3"/>
    </source>
</evidence>
<feature type="short sequence motif" description="Histidine triad motif" evidence="2 3">
    <location>
        <begin position="103"/>
        <end position="107"/>
    </location>
</feature>
<dbReference type="OrthoDB" id="9784774at2"/>
<dbReference type="GO" id="GO:0009117">
    <property type="term" value="P:nucleotide metabolic process"/>
    <property type="evidence" value="ECO:0007669"/>
    <property type="project" value="TreeGrafter"/>
</dbReference>
<dbReference type="PRINTS" id="PR00332">
    <property type="entry name" value="HISTRIAD"/>
</dbReference>
<dbReference type="SUPFAM" id="SSF54197">
    <property type="entry name" value="HIT-like"/>
    <property type="match status" value="1"/>
</dbReference>
<dbReference type="HOGENOM" id="CLU_056776_3_3_0"/>
<feature type="domain" description="HIT" evidence="4">
    <location>
        <begin position="11"/>
        <end position="118"/>
    </location>
</feature>
<dbReference type="InterPro" id="IPR011146">
    <property type="entry name" value="HIT-like"/>
</dbReference>
<sequence length="149" mass="16410">MSGHAYDPHCPFCRIVRGEIPSSKVLETDDAVAFLDINPVNPGHVLLVPKTHHLNLTELPEAIAAHLGSLVPRLCRAVQAASGADGFHLIVNNGRAAGQTVDHGHWHIIPRFQNDSVHWPWPHTQYAGEELSQIRHRIERALNSPNAAN</sequence>
<name>L0D7W0_SINAD</name>
<keyword evidence="6" id="KW-1185">Reference proteome</keyword>